<keyword evidence="6" id="KW-1185">Reference proteome</keyword>
<dbReference type="GO" id="GO:0005737">
    <property type="term" value="C:cytoplasm"/>
    <property type="evidence" value="ECO:0007669"/>
    <property type="project" value="TreeGrafter"/>
</dbReference>
<evidence type="ECO:0000259" key="4">
    <source>
        <dbReference type="PROSITE" id="PS50001"/>
    </source>
</evidence>
<dbReference type="Pfam" id="PF00017">
    <property type="entry name" value="SH2"/>
    <property type="match status" value="1"/>
</dbReference>
<reference evidence="5" key="2">
    <citation type="submission" date="2025-09" db="UniProtKB">
        <authorList>
            <consortium name="Ensembl"/>
        </authorList>
    </citation>
    <scope>IDENTIFICATION</scope>
</reference>
<evidence type="ECO:0000256" key="3">
    <source>
        <dbReference type="SAM" id="MobiDB-lite"/>
    </source>
</evidence>
<dbReference type="OMA" id="SVPDWFH"/>
<dbReference type="SUPFAM" id="SSF55550">
    <property type="entry name" value="SH2 domain"/>
    <property type="match status" value="1"/>
</dbReference>
<dbReference type="OrthoDB" id="67310at2759"/>
<dbReference type="InterPro" id="IPR000980">
    <property type="entry name" value="SH2"/>
</dbReference>
<dbReference type="Ensembl" id="ENSDLAT00005065915.2">
    <property type="protein sequence ID" value="ENSDLAP00005062274.1"/>
    <property type="gene ID" value="ENSDLAG00005025978.2"/>
</dbReference>
<accession>A0A8C4IVY2</accession>
<dbReference type="SMART" id="SM00252">
    <property type="entry name" value="SH2"/>
    <property type="match status" value="1"/>
</dbReference>
<gene>
    <name evidence="5" type="primary">HSH2D</name>
</gene>
<organism evidence="5 6">
    <name type="scientific">Dicentrarchus labrax</name>
    <name type="common">European seabass</name>
    <name type="synonym">Morone labrax</name>
    <dbReference type="NCBI Taxonomy" id="13489"/>
    <lineage>
        <taxon>Eukaryota</taxon>
        <taxon>Metazoa</taxon>
        <taxon>Chordata</taxon>
        <taxon>Craniata</taxon>
        <taxon>Vertebrata</taxon>
        <taxon>Euteleostomi</taxon>
        <taxon>Actinopterygii</taxon>
        <taxon>Neopterygii</taxon>
        <taxon>Teleostei</taxon>
        <taxon>Neoteleostei</taxon>
        <taxon>Acanthomorphata</taxon>
        <taxon>Eupercaria</taxon>
        <taxon>Moronidae</taxon>
        <taxon>Dicentrarchus</taxon>
    </lineage>
</organism>
<evidence type="ECO:0000313" key="5">
    <source>
        <dbReference type="Ensembl" id="ENSDLAP00005062274.1"/>
    </source>
</evidence>
<feature type="domain" description="SH2" evidence="4">
    <location>
        <begin position="97"/>
        <end position="188"/>
    </location>
</feature>
<feature type="compositionally biased region" description="Pro residues" evidence="3">
    <location>
        <begin position="227"/>
        <end position="238"/>
    </location>
</feature>
<evidence type="ECO:0000256" key="1">
    <source>
        <dbReference type="ARBA" id="ARBA00022999"/>
    </source>
</evidence>
<sequence>MCVTVKQLLNSKDVSFVSAPTQVLSGEAALLCHFITELPDKVFVLREFPIRHNRGLNELFPRMMEFSQSFQGQHDAFTWFTKSQLQSVIRNGIVPEWFHGIISRKTAEELLMSKPPGYFLIRVSESRIGYTLSYRAEDRCRHFMIDALEDGHYIIVGENRRHRFLQDLVDFHRRTPIMPFSEVLTVACGQASNDNTDYAELLFPQRNPNPNTSLLPNNLMVPSTSHPVPPEDIPPALPYRPNNLRNSAVLPPNKLYPTLEDEYPHATSPPPTTPVPKTRNRYTADSPPSNPRPEVPARTSVPPLKPNQACIRTVSAPRSPCTPTATEHSFCANIQPVKNQEAKPSVVTNLKNLKKKFQKKRSTSQELTYTEINVEATGNTENEYQEIAGQQTVSDPAFSYTCSDVRLSDGRLPQEYRPPPPFAPGY</sequence>
<protein>
    <submittedName>
        <fullName evidence="5">Hematopoietic SH2 domain containing</fullName>
    </submittedName>
</protein>
<dbReference type="Gene3D" id="3.30.505.10">
    <property type="entry name" value="SH2 domain"/>
    <property type="match status" value="1"/>
</dbReference>
<dbReference type="PRINTS" id="PR00401">
    <property type="entry name" value="SH2DOMAIN"/>
</dbReference>
<dbReference type="PANTHER" id="PTHR14388:SF3">
    <property type="entry name" value="HEMATOPOIETIC SH2 DOMAIN-CONTAINING PROTEIN"/>
    <property type="match status" value="1"/>
</dbReference>
<evidence type="ECO:0000256" key="2">
    <source>
        <dbReference type="PROSITE-ProRule" id="PRU00191"/>
    </source>
</evidence>
<dbReference type="InterPro" id="IPR036860">
    <property type="entry name" value="SH2_dom_sf"/>
</dbReference>
<dbReference type="AlphaFoldDB" id="A0A8C4IVY2"/>
<dbReference type="PROSITE" id="PS50001">
    <property type="entry name" value="SH2"/>
    <property type="match status" value="1"/>
</dbReference>
<dbReference type="RefSeq" id="XP_051232334.1">
    <property type="nucleotide sequence ID" value="XM_051376374.1"/>
</dbReference>
<name>A0A8C4IVY2_DICLA</name>
<feature type="region of interest" description="Disordered" evidence="3">
    <location>
        <begin position="209"/>
        <end position="305"/>
    </location>
</feature>
<feature type="compositionally biased region" description="Low complexity" evidence="3">
    <location>
        <begin position="209"/>
        <end position="219"/>
    </location>
</feature>
<keyword evidence="1 2" id="KW-0727">SH2 domain</keyword>
<reference evidence="5" key="1">
    <citation type="submission" date="2025-08" db="UniProtKB">
        <authorList>
            <consortium name="Ensembl"/>
        </authorList>
    </citation>
    <scope>IDENTIFICATION</scope>
</reference>
<dbReference type="Proteomes" id="UP000694389">
    <property type="component" value="Unassembled WGS sequence"/>
</dbReference>
<dbReference type="PANTHER" id="PTHR14388">
    <property type="entry name" value="T CELL-SPECIFIC ADAPTER PROTEIN TSAD"/>
    <property type="match status" value="1"/>
</dbReference>
<dbReference type="GeneTree" id="ENSGT00940000161678"/>
<evidence type="ECO:0000313" key="6">
    <source>
        <dbReference type="Proteomes" id="UP000694389"/>
    </source>
</evidence>
<dbReference type="GeneID" id="127350106"/>
<proteinExistence type="predicted"/>